<reference evidence="4 5" key="1">
    <citation type="submission" date="2023-07" db="EMBL/GenBank/DDBJ databases">
        <title>Functional and genomic diversity of the sorghum phyllosphere microbiome.</title>
        <authorList>
            <person name="Shade A."/>
        </authorList>
    </citation>
    <scope>NUCLEOTIDE SEQUENCE [LARGE SCALE GENOMIC DNA]</scope>
    <source>
        <strain evidence="4 5">SORGH_AS_1207</strain>
    </source>
</reference>
<keyword evidence="4" id="KW-0378">Hydrolase</keyword>
<evidence type="ECO:0000256" key="2">
    <source>
        <dbReference type="SAM" id="Phobius"/>
    </source>
</evidence>
<proteinExistence type="predicted"/>
<dbReference type="GO" id="GO:0006508">
    <property type="term" value="P:proteolysis"/>
    <property type="evidence" value="ECO:0007669"/>
    <property type="project" value="UniProtKB-KW"/>
</dbReference>
<keyword evidence="5" id="KW-1185">Reference proteome</keyword>
<sequence>MREVTGSEEPVGIGSGIALFVIGAILAFAVDIDLGGTVDLALIGYILMVAGAVVFVLSLVLMLRRRSTVSTTRTVVDPASGESVTSRRVSDSGDPIA</sequence>
<organism evidence="4 5">
    <name type="scientific">Microbacterium trichothecenolyticum</name>
    <name type="common">Aureobacterium trichothecenolyticum</name>
    <dbReference type="NCBI Taxonomy" id="69370"/>
    <lineage>
        <taxon>Bacteria</taxon>
        <taxon>Bacillati</taxon>
        <taxon>Actinomycetota</taxon>
        <taxon>Actinomycetes</taxon>
        <taxon>Micrococcales</taxon>
        <taxon>Microbacteriaceae</taxon>
        <taxon>Microbacterium</taxon>
    </lineage>
</organism>
<evidence type="ECO:0000313" key="5">
    <source>
        <dbReference type="Proteomes" id="UP001226691"/>
    </source>
</evidence>
<comment type="caution">
    <text evidence="4">The sequence shown here is derived from an EMBL/GenBank/DDBJ whole genome shotgun (WGS) entry which is preliminary data.</text>
</comment>
<dbReference type="EMBL" id="JAUTBF010000001">
    <property type="protein sequence ID" value="MDQ1123374.1"/>
    <property type="molecule type" value="Genomic_DNA"/>
</dbReference>
<evidence type="ECO:0000259" key="3">
    <source>
        <dbReference type="Pfam" id="PF20059"/>
    </source>
</evidence>
<protein>
    <submittedName>
        <fullName evidence="4">Membrane-bound ClpP family serine protease</fullName>
    </submittedName>
</protein>
<name>A0ABU0TUQ8_MICTR</name>
<gene>
    <name evidence="4" type="ORF">QE412_001947</name>
</gene>
<feature type="domain" description="DUF6458" evidence="3">
    <location>
        <begin position="12"/>
        <end position="88"/>
    </location>
</feature>
<dbReference type="Proteomes" id="UP001226691">
    <property type="component" value="Unassembled WGS sequence"/>
</dbReference>
<dbReference type="InterPro" id="IPR045597">
    <property type="entry name" value="DUF6458"/>
</dbReference>
<keyword evidence="2" id="KW-0472">Membrane</keyword>
<keyword evidence="2" id="KW-1133">Transmembrane helix</keyword>
<keyword evidence="4" id="KW-0645">Protease</keyword>
<keyword evidence="2" id="KW-0812">Transmembrane</keyword>
<dbReference type="Pfam" id="PF20059">
    <property type="entry name" value="DUF6458"/>
    <property type="match status" value="1"/>
</dbReference>
<evidence type="ECO:0000256" key="1">
    <source>
        <dbReference type="SAM" id="MobiDB-lite"/>
    </source>
</evidence>
<feature type="transmembrane region" description="Helical" evidence="2">
    <location>
        <begin position="42"/>
        <end position="63"/>
    </location>
</feature>
<dbReference type="GO" id="GO:0008233">
    <property type="term" value="F:peptidase activity"/>
    <property type="evidence" value="ECO:0007669"/>
    <property type="project" value="UniProtKB-KW"/>
</dbReference>
<feature type="region of interest" description="Disordered" evidence="1">
    <location>
        <begin position="72"/>
        <end position="97"/>
    </location>
</feature>
<feature type="transmembrane region" description="Helical" evidence="2">
    <location>
        <begin position="12"/>
        <end position="30"/>
    </location>
</feature>
<accession>A0ABU0TUQ8</accession>
<evidence type="ECO:0000313" key="4">
    <source>
        <dbReference type="EMBL" id="MDQ1123374.1"/>
    </source>
</evidence>